<gene>
    <name evidence="4" type="ORF">GCM10022247_69400</name>
</gene>
<dbReference type="RefSeq" id="WP_344884848.1">
    <property type="nucleotide sequence ID" value="NZ_BAABAL010000026.1"/>
</dbReference>
<feature type="domain" description="RmlD-like substrate binding" evidence="3">
    <location>
        <begin position="3"/>
        <end position="270"/>
    </location>
</feature>
<evidence type="ECO:0000256" key="1">
    <source>
        <dbReference type="ARBA" id="ARBA00010944"/>
    </source>
</evidence>
<dbReference type="PANTHER" id="PTHR10491">
    <property type="entry name" value="DTDP-4-DEHYDRORHAMNOSE REDUCTASE"/>
    <property type="match status" value="1"/>
</dbReference>
<evidence type="ECO:0000259" key="3">
    <source>
        <dbReference type="Pfam" id="PF04321"/>
    </source>
</evidence>
<comment type="caution">
    <text evidence="4">The sequence shown here is derived from an EMBL/GenBank/DDBJ whole genome shotgun (WGS) entry which is preliminary data.</text>
</comment>
<accession>A0ABP7U3C6</accession>
<sequence>MTRVLITGASGLLGTAVRQRLEGTGHTVIPCHHNKNSGGERLDITSAESVAEVFARTEPEVVVHCAAIPDVAQCEKDPDLARLVNVDGTELVATQATRIGARLLHVSTDWVFAGDGDGGYRETDSPTPAQEYGRSKLAAEQAAGSALIVRVPLLYGLGSQPRPTWPAQVLTKLARGEEVRTDDEEIRQPAFVDDVARCFADLITLGAKGIVHIAPQEQHTKLAWSRLLAEAVGAPTELIRPTPRPHWPTRPLRATLRTDRLAELGVTPPRGAAEVADTHRASLADLLTT</sequence>
<dbReference type="InterPro" id="IPR029903">
    <property type="entry name" value="RmlD-like-bd"/>
</dbReference>
<dbReference type="Proteomes" id="UP001501747">
    <property type="component" value="Unassembled WGS sequence"/>
</dbReference>
<dbReference type="InterPro" id="IPR036291">
    <property type="entry name" value="NAD(P)-bd_dom_sf"/>
</dbReference>
<comment type="function">
    <text evidence="2">Catalyzes the reduction of dTDP-6-deoxy-L-lyxo-4-hexulose to yield dTDP-L-rhamnose.</text>
</comment>
<dbReference type="PANTHER" id="PTHR10491:SF4">
    <property type="entry name" value="METHIONINE ADENOSYLTRANSFERASE 2 SUBUNIT BETA"/>
    <property type="match status" value="1"/>
</dbReference>
<keyword evidence="2" id="KW-0560">Oxidoreductase</keyword>
<dbReference type="Gene3D" id="3.40.50.720">
    <property type="entry name" value="NAD(P)-binding Rossmann-like Domain"/>
    <property type="match status" value="1"/>
</dbReference>
<evidence type="ECO:0000313" key="4">
    <source>
        <dbReference type="EMBL" id="GAA4034348.1"/>
    </source>
</evidence>
<proteinExistence type="inferred from homology"/>
<organism evidence="4 5">
    <name type="scientific">Allokutzneria multivorans</name>
    <dbReference type="NCBI Taxonomy" id="1142134"/>
    <lineage>
        <taxon>Bacteria</taxon>
        <taxon>Bacillati</taxon>
        <taxon>Actinomycetota</taxon>
        <taxon>Actinomycetes</taxon>
        <taxon>Pseudonocardiales</taxon>
        <taxon>Pseudonocardiaceae</taxon>
        <taxon>Allokutzneria</taxon>
    </lineage>
</organism>
<dbReference type="EMBL" id="BAABAL010000026">
    <property type="protein sequence ID" value="GAA4034348.1"/>
    <property type="molecule type" value="Genomic_DNA"/>
</dbReference>
<dbReference type="Pfam" id="PF04321">
    <property type="entry name" value="RmlD_sub_bind"/>
    <property type="match status" value="1"/>
</dbReference>
<dbReference type="InterPro" id="IPR005913">
    <property type="entry name" value="dTDP_dehydrorham_reduct"/>
</dbReference>
<reference evidence="5" key="1">
    <citation type="journal article" date="2019" name="Int. J. Syst. Evol. Microbiol.">
        <title>The Global Catalogue of Microorganisms (GCM) 10K type strain sequencing project: providing services to taxonomists for standard genome sequencing and annotation.</title>
        <authorList>
            <consortium name="The Broad Institute Genomics Platform"/>
            <consortium name="The Broad Institute Genome Sequencing Center for Infectious Disease"/>
            <person name="Wu L."/>
            <person name="Ma J."/>
        </authorList>
    </citation>
    <scope>NUCLEOTIDE SEQUENCE [LARGE SCALE GENOMIC DNA]</scope>
    <source>
        <strain evidence="5">JCM 17342</strain>
    </source>
</reference>
<evidence type="ECO:0000313" key="5">
    <source>
        <dbReference type="Proteomes" id="UP001501747"/>
    </source>
</evidence>
<dbReference type="SUPFAM" id="SSF51735">
    <property type="entry name" value="NAD(P)-binding Rossmann-fold domains"/>
    <property type="match status" value="1"/>
</dbReference>
<comment type="pathway">
    <text evidence="2">Carbohydrate biosynthesis; dTDP-L-rhamnose biosynthesis.</text>
</comment>
<dbReference type="EC" id="1.1.1.133" evidence="2"/>
<comment type="similarity">
    <text evidence="1 2">Belongs to the dTDP-4-dehydrorhamnose reductase family.</text>
</comment>
<dbReference type="CDD" id="cd05254">
    <property type="entry name" value="dTDP_HR_like_SDR_e"/>
    <property type="match status" value="1"/>
</dbReference>
<keyword evidence="2" id="KW-0521">NADP</keyword>
<keyword evidence="5" id="KW-1185">Reference proteome</keyword>
<evidence type="ECO:0000256" key="2">
    <source>
        <dbReference type="RuleBase" id="RU364082"/>
    </source>
</evidence>
<name>A0ABP7U3C6_9PSEU</name>
<protein>
    <recommendedName>
        <fullName evidence="2">dTDP-4-dehydrorhamnose reductase</fullName>
        <ecNumber evidence="2">1.1.1.133</ecNumber>
    </recommendedName>
</protein>